<dbReference type="Proteomes" id="UP000032180">
    <property type="component" value="Chromosome 12"/>
</dbReference>
<dbReference type="Gramene" id="LPERR12G05690.1">
    <property type="protein sequence ID" value="LPERR12G05690.1"/>
    <property type="gene ID" value="LPERR12G05690"/>
</dbReference>
<keyword evidence="2" id="KW-1185">Reference proteome</keyword>
<accession>A0A0D9XXX3</accession>
<organism evidence="1 2">
    <name type="scientific">Leersia perrieri</name>
    <dbReference type="NCBI Taxonomy" id="77586"/>
    <lineage>
        <taxon>Eukaryota</taxon>
        <taxon>Viridiplantae</taxon>
        <taxon>Streptophyta</taxon>
        <taxon>Embryophyta</taxon>
        <taxon>Tracheophyta</taxon>
        <taxon>Spermatophyta</taxon>
        <taxon>Magnoliopsida</taxon>
        <taxon>Liliopsida</taxon>
        <taxon>Poales</taxon>
        <taxon>Poaceae</taxon>
        <taxon>BOP clade</taxon>
        <taxon>Oryzoideae</taxon>
        <taxon>Oryzeae</taxon>
        <taxon>Oryzinae</taxon>
        <taxon>Leersia</taxon>
    </lineage>
</organism>
<dbReference type="AlphaFoldDB" id="A0A0D9XXX3"/>
<proteinExistence type="predicted"/>
<evidence type="ECO:0000313" key="2">
    <source>
        <dbReference type="Proteomes" id="UP000032180"/>
    </source>
</evidence>
<sequence length="59" mass="6271">MGSHERYRYRLFTATANNPAGMASVVSAVTTSKSSSDVIPVCTCLLRITLLLLTIAAVV</sequence>
<reference evidence="1 2" key="1">
    <citation type="submission" date="2012-08" db="EMBL/GenBank/DDBJ databases">
        <title>Oryza genome evolution.</title>
        <authorList>
            <person name="Wing R.A."/>
        </authorList>
    </citation>
    <scope>NUCLEOTIDE SEQUENCE</scope>
</reference>
<reference evidence="1" key="3">
    <citation type="submission" date="2015-04" db="UniProtKB">
        <authorList>
            <consortium name="EnsemblPlants"/>
        </authorList>
    </citation>
    <scope>IDENTIFICATION</scope>
</reference>
<evidence type="ECO:0000313" key="1">
    <source>
        <dbReference type="EnsemblPlants" id="LPERR12G05690.1"/>
    </source>
</evidence>
<name>A0A0D9XXX3_9ORYZ</name>
<reference evidence="2" key="2">
    <citation type="submission" date="2013-12" db="EMBL/GenBank/DDBJ databases">
        <authorList>
            <person name="Yu Y."/>
            <person name="Lee S."/>
            <person name="de Baynast K."/>
            <person name="Wissotski M."/>
            <person name="Liu L."/>
            <person name="Talag J."/>
            <person name="Goicoechea J."/>
            <person name="Angelova A."/>
            <person name="Jetty R."/>
            <person name="Kudrna D."/>
            <person name="Golser W."/>
            <person name="Rivera L."/>
            <person name="Zhang J."/>
            <person name="Wing R."/>
        </authorList>
    </citation>
    <scope>NUCLEOTIDE SEQUENCE</scope>
</reference>
<dbReference type="EnsemblPlants" id="LPERR12G05690.1">
    <property type="protein sequence ID" value="LPERR12G05690.1"/>
    <property type="gene ID" value="LPERR12G05690"/>
</dbReference>
<protein>
    <submittedName>
        <fullName evidence="1">Uncharacterized protein</fullName>
    </submittedName>
</protein>
<dbReference type="HOGENOM" id="CLU_2964141_0_0_1"/>